<feature type="domain" description="AAA+ ATPase" evidence="2">
    <location>
        <begin position="431"/>
        <end position="558"/>
    </location>
</feature>
<evidence type="ECO:0000256" key="1">
    <source>
        <dbReference type="SAM" id="MobiDB-lite"/>
    </source>
</evidence>
<dbReference type="AlphaFoldDB" id="A0A927AUT9"/>
<dbReference type="InterPro" id="IPR050534">
    <property type="entry name" value="Coronavir_polyprotein_1ab"/>
</dbReference>
<dbReference type="SUPFAM" id="SSF55464">
    <property type="entry name" value="Origin of replication-binding domain, RBD-like"/>
    <property type="match status" value="1"/>
</dbReference>
<sequence length="925" mass="103334">MKSCMIRMIQSSSAGQAREYFNSSLRRSDYYLNGQEHPGLLCGWVAARLGIEGPVTKNTFHALCEHINPITGKSLTPRKKDNRTVGYDINFHSPKSVSILHALTDDNHILDAFQASVQETMLDIETDAQTRVRKNGKDEDRPTGELLWADFIHQTARPVDGAVPDPHLHCHSFVFNVTWDAVENQFKAGQFRAIKQDMPYYQARFHKRLADKLVELGYRIRRTDKAFEIAGVPEHIIDLFSKRTNEIGQIAKDLGITTPAELDQLGARTRAKKQKGLTMTQLKQAWRKQIHELGMRDKGEDEQPIRFASIKPMAAPSSKQCVDHALSMRFERVSVMHDRRILEVAYRQSLGHPSLTVDQITERFASDKRIIRVKDGTKTLCTTKEVLREEKHMVSLAQQGKGKLPPLYMAAPTIALEGEQYEAVSHVLTTLHRVSIIRGRAGTGKTTLMKEAVRLIAETERKVTVVAPTAQAARGVLREEGFSEADTVAKLLSSTELQNRLLDGVLWVDEAGLLNTQEMTALLQLVIQKKARLVLSGDTRQHASVIRGDALRILNTIAGIKSAEVSRIFRQRNLDYRKAVQALAENKVSEAFTVLDSMGAIRTIDPVNPSAVLADDYLSALKKGNSALVISPTHQEGERVTTAIRDKLREAGRIAVEETMVSQLVNTNMTQAEKSDHRNYRVGQVIQFNQTVAGIERGSRWSVQSMTNGRVDIQDAYGKKDALPLERYEQFDVYRKTEIALSKGDKVRITRNGYDANKKRLTNGQMLDVIAIESNGALRLHNKASKATYNVPASFGHIAHGYCLTSHAAQGKTVDEVFIAQPTSTFAATNLNQFYVSVSRARDGVHIYTDDKAALLAHASELGDRLSALELVKRTKPSQKAVEHMIRNSRPASPNVKPTIKRVETPNEPKPLQRKPVIHAPRPTL</sequence>
<dbReference type="InterPro" id="IPR014059">
    <property type="entry name" value="TraI/TrwC_relax"/>
</dbReference>
<dbReference type="SUPFAM" id="SSF52540">
    <property type="entry name" value="P-loop containing nucleoside triphosphate hydrolases"/>
    <property type="match status" value="2"/>
</dbReference>
<evidence type="ECO:0000313" key="4">
    <source>
        <dbReference type="Proteomes" id="UP000598820"/>
    </source>
</evidence>
<gene>
    <name evidence="3" type="ORF">IC229_29575</name>
</gene>
<organism evidence="3 4">
    <name type="scientific">Spirosoma profusum</name>
    <dbReference type="NCBI Taxonomy" id="2771354"/>
    <lineage>
        <taxon>Bacteria</taxon>
        <taxon>Pseudomonadati</taxon>
        <taxon>Bacteroidota</taxon>
        <taxon>Cytophagia</taxon>
        <taxon>Cytophagales</taxon>
        <taxon>Cytophagaceae</taxon>
        <taxon>Spirosoma</taxon>
    </lineage>
</organism>
<dbReference type="SMART" id="SM00382">
    <property type="entry name" value="AAA"/>
    <property type="match status" value="1"/>
</dbReference>
<comment type="caution">
    <text evidence="3">The sequence shown here is derived from an EMBL/GenBank/DDBJ whole genome shotgun (WGS) entry which is preliminary data.</text>
</comment>
<accession>A0A927AUT9</accession>
<dbReference type="Proteomes" id="UP000598820">
    <property type="component" value="Unassembled WGS sequence"/>
</dbReference>
<dbReference type="Pfam" id="PF13538">
    <property type="entry name" value="UvrD_C_2"/>
    <property type="match status" value="1"/>
</dbReference>
<protein>
    <submittedName>
        <fullName evidence="3">Relaxase domain-containing protein</fullName>
    </submittedName>
</protein>
<dbReference type="NCBIfam" id="TIGR02686">
    <property type="entry name" value="relax_trwC"/>
    <property type="match status" value="1"/>
</dbReference>
<proteinExistence type="predicted"/>
<dbReference type="EMBL" id="JACWZY010000037">
    <property type="protein sequence ID" value="MBD2704818.1"/>
    <property type="molecule type" value="Genomic_DNA"/>
</dbReference>
<dbReference type="PANTHER" id="PTHR43788">
    <property type="entry name" value="DNA2/NAM7 HELICASE FAMILY MEMBER"/>
    <property type="match status" value="1"/>
</dbReference>
<dbReference type="Pfam" id="PF13604">
    <property type="entry name" value="AAA_30"/>
    <property type="match status" value="1"/>
</dbReference>
<evidence type="ECO:0000259" key="2">
    <source>
        <dbReference type="SMART" id="SM00382"/>
    </source>
</evidence>
<feature type="region of interest" description="Disordered" evidence="1">
    <location>
        <begin position="888"/>
        <end position="925"/>
    </location>
</feature>
<dbReference type="InterPro" id="IPR014862">
    <property type="entry name" value="TrwC"/>
</dbReference>
<dbReference type="Pfam" id="PF08751">
    <property type="entry name" value="TrwC"/>
    <property type="match status" value="1"/>
</dbReference>
<name>A0A927AUT9_9BACT</name>
<dbReference type="InterPro" id="IPR027417">
    <property type="entry name" value="P-loop_NTPase"/>
</dbReference>
<dbReference type="NCBIfam" id="NF041492">
    <property type="entry name" value="MobF"/>
    <property type="match status" value="1"/>
</dbReference>
<dbReference type="InterPro" id="IPR027785">
    <property type="entry name" value="UvrD-like_helicase_C"/>
</dbReference>
<reference evidence="3" key="1">
    <citation type="submission" date="2020-09" db="EMBL/GenBank/DDBJ databases">
        <authorList>
            <person name="Kim M.K."/>
        </authorList>
    </citation>
    <scope>NUCLEOTIDE SEQUENCE</scope>
    <source>
        <strain evidence="3">BT702</strain>
    </source>
</reference>
<dbReference type="CDD" id="cd18809">
    <property type="entry name" value="SF1_C_RecD"/>
    <property type="match status" value="1"/>
</dbReference>
<keyword evidence="4" id="KW-1185">Reference proteome</keyword>
<dbReference type="InterPro" id="IPR003593">
    <property type="entry name" value="AAA+_ATPase"/>
</dbReference>
<evidence type="ECO:0000313" key="3">
    <source>
        <dbReference type="EMBL" id="MBD2704818.1"/>
    </source>
</evidence>
<dbReference type="Gene3D" id="3.40.50.300">
    <property type="entry name" value="P-loop containing nucleotide triphosphate hydrolases"/>
    <property type="match status" value="2"/>
</dbReference>